<dbReference type="PANTHER" id="PTHR33070">
    <property type="entry name" value="OS06G0725500 PROTEIN"/>
    <property type="match status" value="1"/>
</dbReference>
<evidence type="ECO:0000256" key="1">
    <source>
        <dbReference type="SAM" id="MobiDB-lite"/>
    </source>
</evidence>
<keyword evidence="3" id="KW-1185">Reference proteome</keyword>
<dbReference type="Pfam" id="PF03087">
    <property type="entry name" value="BPS1"/>
    <property type="match status" value="1"/>
</dbReference>
<evidence type="ECO:0000313" key="3">
    <source>
        <dbReference type="Proteomes" id="UP000059680"/>
    </source>
</evidence>
<accession>A0A0P0VMN8</accession>
<dbReference type="InParanoid" id="A0A0P0VMN8"/>
<dbReference type="FunCoup" id="A0A0P0VMN8">
    <property type="interactions" value="173"/>
</dbReference>
<protein>
    <submittedName>
        <fullName evidence="2">Os02g0669500 protein</fullName>
    </submittedName>
</protein>
<dbReference type="PANTHER" id="PTHR33070:SF64">
    <property type="entry name" value="OS04G0562500 PROTEIN"/>
    <property type="match status" value="1"/>
</dbReference>
<reference evidence="2 3" key="2">
    <citation type="journal article" date="2013" name="Plant Cell Physiol.">
        <title>Rice Annotation Project Database (RAP-DB): an integrative and interactive database for rice genomics.</title>
        <authorList>
            <person name="Sakai H."/>
            <person name="Lee S.S."/>
            <person name="Tanaka T."/>
            <person name="Numa H."/>
            <person name="Kim J."/>
            <person name="Kawahara Y."/>
            <person name="Wakimoto H."/>
            <person name="Yang C.C."/>
            <person name="Iwamoto M."/>
            <person name="Abe T."/>
            <person name="Yamada Y."/>
            <person name="Muto A."/>
            <person name="Inokuchi H."/>
            <person name="Ikemura T."/>
            <person name="Matsumoto T."/>
            <person name="Sasaki T."/>
            <person name="Itoh T."/>
        </authorList>
    </citation>
    <scope>NUCLEOTIDE SEQUENCE [LARGE SCALE GENOMIC DNA]</scope>
    <source>
        <strain evidence="3">cv. Nipponbare</strain>
    </source>
</reference>
<reference evidence="2 3" key="3">
    <citation type="journal article" date="2013" name="Rice">
        <title>Improvement of the Oryza sativa Nipponbare reference genome using next generation sequence and optical map data.</title>
        <authorList>
            <person name="Kawahara Y."/>
            <person name="de la Bastide M."/>
            <person name="Hamilton J.P."/>
            <person name="Kanamori H."/>
            <person name="McCombie W.R."/>
            <person name="Ouyang S."/>
            <person name="Schwartz D.C."/>
            <person name="Tanaka T."/>
            <person name="Wu J."/>
            <person name="Zhou S."/>
            <person name="Childs K.L."/>
            <person name="Davidson R.M."/>
            <person name="Lin H."/>
            <person name="Quesada-Ocampo L."/>
            <person name="Vaillancourt B."/>
            <person name="Sakai H."/>
            <person name="Lee S.S."/>
            <person name="Kim J."/>
            <person name="Numa H."/>
            <person name="Itoh T."/>
            <person name="Buell C.R."/>
            <person name="Matsumoto T."/>
        </authorList>
    </citation>
    <scope>NUCLEOTIDE SEQUENCE [LARGE SCALE GENOMIC DNA]</scope>
    <source>
        <strain evidence="3">cv. Nipponbare</strain>
    </source>
</reference>
<feature type="compositionally biased region" description="Low complexity" evidence="1">
    <location>
        <begin position="37"/>
        <end position="49"/>
    </location>
</feature>
<organism evidence="2 3">
    <name type="scientific">Oryza sativa subsp. japonica</name>
    <name type="common">Rice</name>
    <dbReference type="NCBI Taxonomy" id="39947"/>
    <lineage>
        <taxon>Eukaryota</taxon>
        <taxon>Viridiplantae</taxon>
        <taxon>Streptophyta</taxon>
        <taxon>Embryophyta</taxon>
        <taxon>Tracheophyta</taxon>
        <taxon>Spermatophyta</taxon>
        <taxon>Magnoliopsida</taxon>
        <taxon>Liliopsida</taxon>
        <taxon>Poales</taxon>
        <taxon>Poaceae</taxon>
        <taxon>BOP clade</taxon>
        <taxon>Oryzoideae</taxon>
        <taxon>Oryzeae</taxon>
        <taxon>Oryzinae</taxon>
        <taxon>Oryza</taxon>
        <taxon>Oryza sativa</taxon>
    </lineage>
</organism>
<proteinExistence type="predicted"/>
<dbReference type="AlphaFoldDB" id="A0A0P0VMN8"/>
<evidence type="ECO:0000313" key="2">
    <source>
        <dbReference type="EMBL" id="BAS80220.1"/>
    </source>
</evidence>
<feature type="region of interest" description="Disordered" evidence="1">
    <location>
        <begin position="26"/>
        <end position="62"/>
    </location>
</feature>
<dbReference type="GO" id="GO:0048364">
    <property type="term" value="P:root development"/>
    <property type="evidence" value="ECO:0007669"/>
    <property type="project" value="InterPro"/>
</dbReference>
<dbReference type="Gramene" id="Os02t0669500-01">
    <property type="protein sequence ID" value="Os02t0669500-01"/>
    <property type="gene ID" value="Os02g0669500"/>
</dbReference>
<name>A0A0P0VMN8_ORYSJ</name>
<gene>
    <name evidence="2" type="ordered locus">Os02g0669500</name>
    <name evidence="2" type="ORF">OSNPB_020669500</name>
</gene>
<dbReference type="GO" id="GO:0048367">
    <property type="term" value="P:shoot system development"/>
    <property type="evidence" value="ECO:0007669"/>
    <property type="project" value="InterPro"/>
</dbReference>
<sequence>IITTKPSSLRIWWVADLMRWMSRAKRRSASKQHADSDASSSSTSSAATARPQPNVAVDPDERERKAAFERLDNLGRCIADVESIGEKVFRALVNTRVSLLNILSTSF</sequence>
<dbReference type="InterPro" id="IPR004320">
    <property type="entry name" value="BPS1_pln"/>
</dbReference>
<dbReference type="Proteomes" id="UP000059680">
    <property type="component" value="Chromosome 2"/>
</dbReference>
<dbReference type="PaxDb" id="39947-A0A0P0VMN8"/>
<dbReference type="SMR" id="A0A0P0VMN8"/>
<feature type="non-terminal residue" evidence="2">
    <location>
        <position position="1"/>
    </location>
</feature>
<reference evidence="3" key="1">
    <citation type="journal article" date="2005" name="Nature">
        <title>The map-based sequence of the rice genome.</title>
        <authorList>
            <consortium name="International rice genome sequencing project (IRGSP)"/>
            <person name="Matsumoto T."/>
            <person name="Wu J."/>
            <person name="Kanamori H."/>
            <person name="Katayose Y."/>
            <person name="Fujisawa M."/>
            <person name="Namiki N."/>
            <person name="Mizuno H."/>
            <person name="Yamamoto K."/>
            <person name="Antonio B.A."/>
            <person name="Baba T."/>
            <person name="Sakata K."/>
            <person name="Nagamura Y."/>
            <person name="Aoki H."/>
            <person name="Arikawa K."/>
            <person name="Arita K."/>
            <person name="Bito T."/>
            <person name="Chiden Y."/>
            <person name="Fujitsuka N."/>
            <person name="Fukunaka R."/>
            <person name="Hamada M."/>
            <person name="Harada C."/>
            <person name="Hayashi A."/>
            <person name="Hijishita S."/>
            <person name="Honda M."/>
            <person name="Hosokawa S."/>
            <person name="Ichikawa Y."/>
            <person name="Idonuma A."/>
            <person name="Iijima M."/>
            <person name="Ikeda M."/>
            <person name="Ikeno M."/>
            <person name="Ito K."/>
            <person name="Ito S."/>
            <person name="Ito T."/>
            <person name="Ito Y."/>
            <person name="Ito Y."/>
            <person name="Iwabuchi A."/>
            <person name="Kamiya K."/>
            <person name="Karasawa W."/>
            <person name="Kurita K."/>
            <person name="Katagiri S."/>
            <person name="Kikuta A."/>
            <person name="Kobayashi H."/>
            <person name="Kobayashi N."/>
            <person name="Machita K."/>
            <person name="Maehara T."/>
            <person name="Masukawa M."/>
            <person name="Mizubayashi T."/>
            <person name="Mukai Y."/>
            <person name="Nagasaki H."/>
            <person name="Nagata Y."/>
            <person name="Naito S."/>
            <person name="Nakashima M."/>
            <person name="Nakama Y."/>
            <person name="Nakamichi Y."/>
            <person name="Nakamura M."/>
            <person name="Meguro A."/>
            <person name="Negishi M."/>
            <person name="Ohta I."/>
            <person name="Ohta T."/>
            <person name="Okamoto M."/>
            <person name="Ono N."/>
            <person name="Saji S."/>
            <person name="Sakaguchi M."/>
            <person name="Sakai K."/>
            <person name="Shibata M."/>
            <person name="Shimokawa T."/>
            <person name="Song J."/>
            <person name="Takazaki Y."/>
            <person name="Terasawa K."/>
            <person name="Tsugane M."/>
            <person name="Tsuji K."/>
            <person name="Ueda S."/>
            <person name="Waki K."/>
            <person name="Yamagata H."/>
            <person name="Yamamoto M."/>
            <person name="Yamamoto S."/>
            <person name="Yamane H."/>
            <person name="Yoshiki S."/>
            <person name="Yoshihara R."/>
            <person name="Yukawa K."/>
            <person name="Zhong H."/>
            <person name="Yano M."/>
            <person name="Yuan Q."/>
            <person name="Ouyang S."/>
            <person name="Liu J."/>
            <person name="Jones K.M."/>
            <person name="Gansberger K."/>
            <person name="Moffat K."/>
            <person name="Hill J."/>
            <person name="Bera J."/>
            <person name="Fadrosh D."/>
            <person name="Jin S."/>
            <person name="Johri S."/>
            <person name="Kim M."/>
            <person name="Overton L."/>
            <person name="Reardon M."/>
            <person name="Tsitrin T."/>
            <person name="Vuong H."/>
            <person name="Weaver B."/>
            <person name="Ciecko A."/>
            <person name="Tallon L."/>
            <person name="Jackson J."/>
            <person name="Pai G."/>
            <person name="Aken S.V."/>
            <person name="Utterback T."/>
            <person name="Reidmuller S."/>
            <person name="Feldblyum T."/>
            <person name="Hsiao J."/>
            <person name="Zismann V."/>
            <person name="Iobst S."/>
            <person name="de Vazeille A.R."/>
            <person name="Buell C.R."/>
            <person name="Ying K."/>
            <person name="Li Y."/>
            <person name="Lu T."/>
            <person name="Huang Y."/>
            <person name="Zhao Q."/>
            <person name="Feng Q."/>
            <person name="Zhang L."/>
            <person name="Zhu J."/>
            <person name="Weng Q."/>
            <person name="Mu J."/>
            <person name="Lu Y."/>
            <person name="Fan D."/>
            <person name="Liu Y."/>
            <person name="Guan J."/>
            <person name="Zhang Y."/>
            <person name="Yu S."/>
            <person name="Liu X."/>
            <person name="Zhang Y."/>
            <person name="Hong G."/>
            <person name="Han B."/>
            <person name="Choisne N."/>
            <person name="Demange N."/>
            <person name="Orjeda G."/>
            <person name="Samain S."/>
            <person name="Cattolico L."/>
            <person name="Pelletier E."/>
            <person name="Couloux A."/>
            <person name="Segurens B."/>
            <person name="Wincker P."/>
            <person name="D'Hont A."/>
            <person name="Scarpelli C."/>
            <person name="Weissenbach J."/>
            <person name="Salanoubat M."/>
            <person name="Quetier F."/>
            <person name="Yu Y."/>
            <person name="Kim H.R."/>
            <person name="Rambo T."/>
            <person name="Currie J."/>
            <person name="Collura K."/>
            <person name="Luo M."/>
            <person name="Yang T."/>
            <person name="Ammiraju J.S.S."/>
            <person name="Engler F."/>
            <person name="Soderlund C."/>
            <person name="Wing R.A."/>
            <person name="Palmer L.E."/>
            <person name="de la Bastide M."/>
            <person name="Spiegel L."/>
            <person name="Nascimento L."/>
            <person name="Zutavern T."/>
            <person name="O'Shaughnessy A."/>
            <person name="Dike S."/>
            <person name="Dedhia N."/>
            <person name="Preston R."/>
            <person name="Balija V."/>
            <person name="McCombie W.R."/>
            <person name="Chow T."/>
            <person name="Chen H."/>
            <person name="Chung M."/>
            <person name="Chen C."/>
            <person name="Shaw J."/>
            <person name="Wu H."/>
            <person name="Hsiao K."/>
            <person name="Chao Y."/>
            <person name="Chu M."/>
            <person name="Cheng C."/>
            <person name="Hour A."/>
            <person name="Lee P."/>
            <person name="Lin S."/>
            <person name="Lin Y."/>
            <person name="Liou J."/>
            <person name="Liu S."/>
            <person name="Hsing Y."/>
            <person name="Raghuvanshi S."/>
            <person name="Mohanty A."/>
            <person name="Bharti A.K."/>
            <person name="Gaur A."/>
            <person name="Gupta V."/>
            <person name="Kumar D."/>
            <person name="Ravi V."/>
            <person name="Vij S."/>
            <person name="Kapur A."/>
            <person name="Khurana P."/>
            <person name="Khurana P."/>
            <person name="Khurana J.P."/>
            <person name="Tyagi A.K."/>
            <person name="Gaikwad K."/>
            <person name="Singh A."/>
            <person name="Dalal V."/>
            <person name="Srivastava S."/>
            <person name="Dixit A."/>
            <person name="Pal A.K."/>
            <person name="Ghazi I.A."/>
            <person name="Yadav M."/>
            <person name="Pandit A."/>
            <person name="Bhargava A."/>
            <person name="Sureshbabu K."/>
            <person name="Batra K."/>
            <person name="Sharma T.R."/>
            <person name="Mohapatra T."/>
            <person name="Singh N.K."/>
            <person name="Messing J."/>
            <person name="Nelson A.B."/>
            <person name="Fuks G."/>
            <person name="Kavchok S."/>
            <person name="Keizer G."/>
            <person name="Linton E."/>
            <person name="Llaca V."/>
            <person name="Song R."/>
            <person name="Tanyolac B."/>
            <person name="Young S."/>
            <person name="Ho-Il K."/>
            <person name="Hahn J.H."/>
            <person name="Sangsakoo G."/>
            <person name="Vanavichit A."/>
            <person name="de Mattos Luiz.A.T."/>
            <person name="Zimmer P.D."/>
            <person name="Malone G."/>
            <person name="Dellagostin O."/>
            <person name="de Oliveira A.C."/>
            <person name="Bevan M."/>
            <person name="Bancroft I."/>
            <person name="Minx P."/>
            <person name="Cordum H."/>
            <person name="Wilson R."/>
            <person name="Cheng Z."/>
            <person name="Jin W."/>
            <person name="Jiang J."/>
            <person name="Leong S.A."/>
            <person name="Iwama H."/>
            <person name="Gojobori T."/>
            <person name="Itoh T."/>
            <person name="Niimura Y."/>
            <person name="Fujii Y."/>
            <person name="Habara T."/>
            <person name="Sakai H."/>
            <person name="Sato Y."/>
            <person name="Wilson G."/>
            <person name="Kumar K."/>
            <person name="McCouch S."/>
            <person name="Juretic N."/>
            <person name="Hoen D."/>
            <person name="Wright S."/>
            <person name="Bruskiewich R."/>
            <person name="Bureau T."/>
            <person name="Miyao A."/>
            <person name="Hirochika H."/>
            <person name="Nishikawa T."/>
            <person name="Kadowaki K."/>
            <person name="Sugiura M."/>
            <person name="Burr B."/>
            <person name="Sasaki T."/>
        </authorList>
    </citation>
    <scope>NUCLEOTIDE SEQUENCE [LARGE SCALE GENOMIC DNA]</scope>
    <source>
        <strain evidence="3">cv. Nipponbare</strain>
    </source>
</reference>
<dbReference type="EMBL" id="AP014958">
    <property type="protein sequence ID" value="BAS80220.1"/>
    <property type="molecule type" value="Genomic_DNA"/>
</dbReference>